<dbReference type="AlphaFoldDB" id="A0A5A8DEG8"/>
<dbReference type="EMBL" id="VLTL01000079">
    <property type="protein sequence ID" value="KAA0162570.1"/>
    <property type="molecule type" value="Genomic_DNA"/>
</dbReference>
<dbReference type="OMA" id="FIKLEAR"/>
<dbReference type="Gene3D" id="3.30.2320.30">
    <property type="entry name" value="ATP synthase, E subunit, C-terminal"/>
    <property type="match status" value="1"/>
</dbReference>
<proteinExistence type="inferred from homology"/>
<dbReference type="EMBL" id="VLTN01000015">
    <property type="protein sequence ID" value="KAA0153586.1"/>
    <property type="molecule type" value="Genomic_DNA"/>
</dbReference>
<protein>
    <recommendedName>
        <fullName evidence="13">V-type proton ATPase subunit E</fullName>
    </recommendedName>
</protein>
<keyword evidence="10" id="KW-1185">Reference proteome</keyword>
<dbReference type="EMBL" id="VLTM01000049">
    <property type="protein sequence ID" value="KAA0159961.1"/>
    <property type="molecule type" value="Genomic_DNA"/>
</dbReference>
<accession>A0A5A8DEG8</accession>
<dbReference type="InterPro" id="IPR038495">
    <property type="entry name" value="ATPase_E_C"/>
</dbReference>
<sequence length="287" mass="30993">MSRALGDDAARRQINQMAEFIKLEARQKAEEIRVKTDHECETLKQLTVAKRKAQLRDQYKRLQAKAKSQLRKDESKVLNDERIRRLRHQDGLLTDLSRDARSKMERFVAAGGEPYADLLPALAGQAIAQIAGREKVAADVELRVRGCDVDLLGDGGAKDAQGRSKLRSKLRSAVKAAMVEALRREAETSARARAEAEADTPEAGAAAAAKAGEAAVADAELPEAVWVKADTRLEADGGRVGGGVIVSASAGRIVVDNSLHARLALVTHELQHVLRAALFPASEAAEE</sequence>
<evidence type="ECO:0000313" key="9">
    <source>
        <dbReference type="Proteomes" id="UP000322899"/>
    </source>
</evidence>
<comment type="similarity">
    <text evidence="1">Belongs to the V-ATPase E subunit family.</text>
</comment>
<dbReference type="GO" id="GO:0033178">
    <property type="term" value="C:proton-transporting two-sector ATPase complex, catalytic domain"/>
    <property type="evidence" value="ECO:0007669"/>
    <property type="project" value="InterPro"/>
</dbReference>
<dbReference type="PANTHER" id="PTHR45715">
    <property type="entry name" value="ATPASE H+-TRANSPORTING V1 SUBUNIT E1A-RELATED"/>
    <property type="match status" value="1"/>
</dbReference>
<evidence type="ECO:0000313" key="8">
    <source>
        <dbReference type="EMBL" id="KAA0165609.1"/>
    </source>
</evidence>
<dbReference type="Proteomes" id="UP000323011">
    <property type="component" value="Unassembled WGS sequence"/>
</dbReference>
<evidence type="ECO:0000313" key="7">
    <source>
        <dbReference type="EMBL" id="KAA0162570.1"/>
    </source>
</evidence>
<evidence type="ECO:0000313" key="5">
    <source>
        <dbReference type="EMBL" id="KAA0153586.1"/>
    </source>
</evidence>
<dbReference type="Pfam" id="PF01991">
    <property type="entry name" value="vATP-synt_E"/>
    <property type="match status" value="2"/>
</dbReference>
<dbReference type="Proteomes" id="UP000324907">
    <property type="component" value="Unassembled WGS sequence"/>
</dbReference>
<comment type="caution">
    <text evidence="7">The sequence shown here is derived from an EMBL/GenBank/DDBJ whole genome shotgun (WGS) entry which is preliminary data.</text>
</comment>
<evidence type="ECO:0000256" key="4">
    <source>
        <dbReference type="SAM" id="MobiDB-lite"/>
    </source>
</evidence>
<gene>
    <name evidence="8" type="ORF">FNF27_07617</name>
    <name evidence="7" type="ORF">FNF28_04663</name>
    <name evidence="5" type="ORF">FNF29_02974</name>
    <name evidence="6" type="ORF">FNF31_04606</name>
</gene>
<evidence type="ECO:0000313" key="10">
    <source>
        <dbReference type="Proteomes" id="UP000323011"/>
    </source>
</evidence>
<name>A0A5A8DEG8_CAFRO</name>
<feature type="region of interest" description="Disordered" evidence="4">
    <location>
        <begin position="188"/>
        <end position="209"/>
    </location>
</feature>
<dbReference type="Proteomes" id="UP000325113">
    <property type="component" value="Unassembled WGS sequence"/>
</dbReference>
<dbReference type="GO" id="GO:0046961">
    <property type="term" value="F:proton-transporting ATPase activity, rotational mechanism"/>
    <property type="evidence" value="ECO:0007669"/>
    <property type="project" value="InterPro"/>
</dbReference>
<evidence type="ECO:0000256" key="2">
    <source>
        <dbReference type="ARBA" id="ARBA00022448"/>
    </source>
</evidence>
<evidence type="ECO:0000256" key="3">
    <source>
        <dbReference type="ARBA" id="ARBA00023065"/>
    </source>
</evidence>
<evidence type="ECO:0000256" key="1">
    <source>
        <dbReference type="ARBA" id="ARBA00005901"/>
    </source>
</evidence>
<evidence type="ECO:0008006" key="13">
    <source>
        <dbReference type="Google" id="ProtNLM"/>
    </source>
</evidence>
<keyword evidence="2" id="KW-0813">Transport</keyword>
<dbReference type="Gene3D" id="6.10.250.1620">
    <property type="match status" value="1"/>
</dbReference>
<keyword evidence="3" id="KW-0406">Ion transport</keyword>
<organism evidence="7 11">
    <name type="scientific">Cafeteria roenbergensis</name>
    <name type="common">Marine flagellate</name>
    <dbReference type="NCBI Taxonomy" id="33653"/>
    <lineage>
        <taxon>Eukaryota</taxon>
        <taxon>Sar</taxon>
        <taxon>Stramenopiles</taxon>
        <taxon>Bigyra</taxon>
        <taxon>Opalozoa</taxon>
        <taxon>Bicosoecida</taxon>
        <taxon>Cafeteriaceae</taxon>
        <taxon>Cafeteria</taxon>
    </lineage>
</organism>
<evidence type="ECO:0000313" key="12">
    <source>
        <dbReference type="Proteomes" id="UP000325113"/>
    </source>
</evidence>
<evidence type="ECO:0000313" key="11">
    <source>
        <dbReference type="Proteomes" id="UP000324907"/>
    </source>
</evidence>
<reference evidence="9 10" key="1">
    <citation type="submission" date="2019-07" db="EMBL/GenBank/DDBJ databases">
        <title>Genomes of Cafeteria roenbergensis.</title>
        <authorList>
            <person name="Fischer M.G."/>
            <person name="Hackl T."/>
            <person name="Roman M."/>
        </authorList>
    </citation>
    <scope>NUCLEOTIDE SEQUENCE [LARGE SCALE GENOMIC DNA]</scope>
    <source>
        <strain evidence="5 10">BVI</strain>
        <strain evidence="6 12">Cflag</strain>
        <strain evidence="8 9">E4-10P</strain>
        <strain evidence="7 11">RCC970-E3</strain>
    </source>
</reference>
<evidence type="ECO:0000313" key="6">
    <source>
        <dbReference type="EMBL" id="KAA0159961.1"/>
    </source>
</evidence>
<dbReference type="InterPro" id="IPR002842">
    <property type="entry name" value="ATPase_V1_Esu"/>
</dbReference>
<dbReference type="SUPFAM" id="SSF160527">
    <property type="entry name" value="V-type ATPase subunit E-like"/>
    <property type="match status" value="1"/>
</dbReference>
<dbReference type="Proteomes" id="UP000322899">
    <property type="component" value="Unassembled WGS sequence"/>
</dbReference>
<dbReference type="EMBL" id="VLTO01000093">
    <property type="protein sequence ID" value="KAA0165609.1"/>
    <property type="molecule type" value="Genomic_DNA"/>
</dbReference>
<dbReference type="OrthoDB" id="10263003at2759"/>